<dbReference type="GO" id="GO:0009234">
    <property type="term" value="P:menaquinone biosynthetic process"/>
    <property type="evidence" value="ECO:0007669"/>
    <property type="project" value="UniProtKB-UniRule"/>
</dbReference>
<accession>A0A0C2VIY0</accession>
<feature type="domain" description="AMP-dependent synthetase/ligase" evidence="6">
    <location>
        <begin position="9"/>
        <end position="353"/>
    </location>
</feature>
<evidence type="ECO:0000313" key="9">
    <source>
        <dbReference type="Proteomes" id="UP000031938"/>
    </source>
</evidence>
<keyword evidence="3 5" id="KW-0547">Nucleotide-binding</keyword>
<dbReference type="EMBL" id="JXRP01000020">
    <property type="protein sequence ID" value="KIL43948.1"/>
    <property type="molecule type" value="Genomic_DNA"/>
</dbReference>
<dbReference type="InterPro" id="IPR045851">
    <property type="entry name" value="AMP-bd_C_sf"/>
</dbReference>
<dbReference type="FunFam" id="3.30.300.30:FF:000008">
    <property type="entry name" value="2,3-dihydroxybenzoate-AMP ligase"/>
    <property type="match status" value="1"/>
</dbReference>
<dbReference type="STRING" id="889306.KP78_37720"/>
<dbReference type="InterPro" id="IPR020845">
    <property type="entry name" value="AMP-binding_CS"/>
</dbReference>
<dbReference type="UniPathway" id="UPA01057">
    <property type="reaction ID" value="UER00166"/>
</dbReference>
<dbReference type="InterPro" id="IPR042099">
    <property type="entry name" value="ANL_N_sf"/>
</dbReference>
<dbReference type="Gene3D" id="3.40.50.12780">
    <property type="entry name" value="N-terminal domain of ligase-like"/>
    <property type="match status" value="1"/>
</dbReference>
<dbReference type="Gene3D" id="3.30.300.30">
    <property type="match status" value="1"/>
</dbReference>
<dbReference type="InterPro" id="IPR010192">
    <property type="entry name" value="MenE"/>
</dbReference>
<dbReference type="Proteomes" id="UP000031938">
    <property type="component" value="Unassembled WGS sequence"/>
</dbReference>
<evidence type="ECO:0000256" key="5">
    <source>
        <dbReference type="HAMAP-Rule" id="MF_00731"/>
    </source>
</evidence>
<evidence type="ECO:0000256" key="1">
    <source>
        <dbReference type="ARBA" id="ARBA00022428"/>
    </source>
</evidence>
<dbReference type="GO" id="GO:0005524">
    <property type="term" value="F:ATP binding"/>
    <property type="evidence" value="ECO:0007669"/>
    <property type="project" value="UniProtKB-KW"/>
</dbReference>
<dbReference type="NCBIfam" id="TIGR01923">
    <property type="entry name" value="menE"/>
    <property type="match status" value="1"/>
</dbReference>
<evidence type="ECO:0000256" key="3">
    <source>
        <dbReference type="ARBA" id="ARBA00022741"/>
    </source>
</evidence>
<dbReference type="RefSeq" id="WP_422723722.1">
    <property type="nucleotide sequence ID" value="NZ_JXRP01000020.1"/>
</dbReference>
<keyword evidence="2 5" id="KW-0436">Ligase</keyword>
<dbReference type="PANTHER" id="PTHR43201">
    <property type="entry name" value="ACYL-COA SYNTHETASE"/>
    <property type="match status" value="1"/>
</dbReference>
<dbReference type="EC" id="6.2.1.26" evidence="5"/>
<dbReference type="AlphaFoldDB" id="A0A0C2VIY0"/>
<dbReference type="GO" id="GO:0031956">
    <property type="term" value="F:medium-chain fatty acid-CoA ligase activity"/>
    <property type="evidence" value="ECO:0007669"/>
    <property type="project" value="TreeGrafter"/>
</dbReference>
<feature type="domain" description="AMP-binding enzyme C-terminal" evidence="7">
    <location>
        <begin position="403"/>
        <end position="478"/>
    </location>
</feature>
<dbReference type="UniPathway" id="UPA00079"/>
<dbReference type="HAMAP" id="MF_00731">
    <property type="entry name" value="MenE"/>
    <property type="match status" value="1"/>
</dbReference>
<dbReference type="PANTHER" id="PTHR43201:SF32">
    <property type="entry name" value="2-SUCCINYLBENZOATE--COA LIGASE, CHLOROPLASTIC_PEROXISOMAL"/>
    <property type="match status" value="1"/>
</dbReference>
<evidence type="ECO:0000313" key="8">
    <source>
        <dbReference type="EMBL" id="KIL43948.1"/>
    </source>
</evidence>
<dbReference type="SUPFAM" id="SSF56801">
    <property type="entry name" value="Acetyl-CoA synthetase-like"/>
    <property type="match status" value="1"/>
</dbReference>
<dbReference type="PROSITE" id="PS00455">
    <property type="entry name" value="AMP_BINDING"/>
    <property type="match status" value="1"/>
</dbReference>
<dbReference type="InterPro" id="IPR000873">
    <property type="entry name" value="AMP-dep_synth/lig_dom"/>
</dbReference>
<name>A0A0C2VIY0_9BACL</name>
<comment type="pathway">
    <text evidence="5">Quinol/quinone metabolism; menaquinone biosynthesis.</text>
</comment>
<comment type="pathway">
    <text evidence="5">Quinol/quinone metabolism; 1,4-dihydroxy-2-naphthoate biosynthesis; 1,4-dihydroxy-2-naphthoate from chorismate: step 5/7.</text>
</comment>
<proteinExistence type="inferred from homology"/>
<dbReference type="NCBIfam" id="NF002966">
    <property type="entry name" value="PRK03640.1"/>
    <property type="match status" value="1"/>
</dbReference>
<evidence type="ECO:0000256" key="2">
    <source>
        <dbReference type="ARBA" id="ARBA00022598"/>
    </source>
</evidence>
<dbReference type="PATRIC" id="fig|889306.3.peg.3788"/>
<dbReference type="Pfam" id="PF00501">
    <property type="entry name" value="AMP-binding"/>
    <property type="match status" value="1"/>
</dbReference>
<comment type="caution">
    <text evidence="8">The sequence shown here is derived from an EMBL/GenBank/DDBJ whole genome shotgun (WGS) entry which is preliminary data.</text>
</comment>
<dbReference type="InterPro" id="IPR025110">
    <property type="entry name" value="AMP-bd_C"/>
</dbReference>
<evidence type="ECO:0000256" key="4">
    <source>
        <dbReference type="ARBA" id="ARBA00022840"/>
    </source>
</evidence>
<evidence type="ECO:0000259" key="6">
    <source>
        <dbReference type="Pfam" id="PF00501"/>
    </source>
</evidence>
<keyword evidence="4 5" id="KW-0067">ATP-binding</keyword>
<comment type="catalytic activity">
    <reaction evidence="5">
        <text>2-succinylbenzoate + ATP + CoA = 2-succinylbenzoyl-CoA + AMP + diphosphate</text>
        <dbReference type="Rhea" id="RHEA:17009"/>
        <dbReference type="ChEBI" id="CHEBI:18325"/>
        <dbReference type="ChEBI" id="CHEBI:30616"/>
        <dbReference type="ChEBI" id="CHEBI:33019"/>
        <dbReference type="ChEBI" id="CHEBI:57287"/>
        <dbReference type="ChEBI" id="CHEBI:57364"/>
        <dbReference type="ChEBI" id="CHEBI:456215"/>
        <dbReference type="EC" id="6.2.1.26"/>
    </reaction>
</comment>
<dbReference type="GO" id="GO:0008756">
    <property type="term" value="F:o-succinylbenzoate-CoA ligase activity"/>
    <property type="evidence" value="ECO:0007669"/>
    <property type="project" value="UniProtKB-UniRule"/>
</dbReference>
<comment type="similarity">
    <text evidence="5">Belongs to the ATP-dependent AMP-binding enzyme family. MenE subfamily.</text>
</comment>
<keyword evidence="9" id="KW-1185">Reference proteome</keyword>
<dbReference type="Pfam" id="PF13193">
    <property type="entry name" value="AMP-binding_C"/>
    <property type="match status" value="1"/>
</dbReference>
<reference evidence="8 9" key="1">
    <citation type="submission" date="2015-01" db="EMBL/GenBank/DDBJ databases">
        <title>Genome sequencing of Jeotgalibacillus soli.</title>
        <authorList>
            <person name="Goh K.M."/>
            <person name="Chan K.-G."/>
            <person name="Yaakop A.S."/>
            <person name="Ee R."/>
            <person name="Gan H.M."/>
            <person name="Chan C.S."/>
        </authorList>
    </citation>
    <scope>NUCLEOTIDE SEQUENCE [LARGE SCALE GENOMIC DNA]</scope>
    <source>
        <strain evidence="8 9">P9</strain>
    </source>
</reference>
<dbReference type="GO" id="GO:0006631">
    <property type="term" value="P:fatty acid metabolic process"/>
    <property type="evidence" value="ECO:0007669"/>
    <property type="project" value="TreeGrafter"/>
</dbReference>
<keyword evidence="1 5" id="KW-0474">Menaquinone biosynthesis</keyword>
<sequence>MNFSEHWLSRRAALTPNRIAIHTAETSLTFAELLKETTAIAEKLSSLSLDPAKPVALMIRNSLDGVFLIHALQQLAIPALMVNHRLSAAEWKFQLQDSHTQLLIVDDVFDEKVNSLKNELSVYTIGAVEQLNNTFVNSSLYDAADREVCSIMYTSGTTGRPKAVAQTYANHFFSAMGSALNLGMDVEDTWLCAVPLFHISGYSILMRSVIYGNSIRLYEQFDEEKIHDDIEYGRATMISVVTTMLLRLLAVRNGKPYHKSFRCMLLGGGPAAPHIIEECFEAGIPVFQTYGMTETASQFATLSPEDSRRKIGSAGKPLFTSEISIVNTYGDRCKANEVGEITVKGPNVTPGYLNHPEANETSFKEGWFYTGDIGYLDDEGFLFVLDRRSDLIISGGENIYPAEIEAVLTKHPAILEAGVVGKDDPSWGQVPVAFIVLEKGFSFNSDDYNAFCKESMAGYKVPKVFYVIDKLPRNASNKLLRRELKKRVMNE</sequence>
<organism evidence="8 9">
    <name type="scientific">Jeotgalibacillus soli</name>
    <dbReference type="NCBI Taxonomy" id="889306"/>
    <lineage>
        <taxon>Bacteria</taxon>
        <taxon>Bacillati</taxon>
        <taxon>Bacillota</taxon>
        <taxon>Bacilli</taxon>
        <taxon>Bacillales</taxon>
        <taxon>Caryophanaceae</taxon>
        <taxon>Jeotgalibacillus</taxon>
    </lineage>
</organism>
<evidence type="ECO:0000259" key="7">
    <source>
        <dbReference type="Pfam" id="PF13193"/>
    </source>
</evidence>
<comment type="function">
    <text evidence="5">Converts 2-succinylbenzoate (OSB) to 2-succinylbenzoyl-CoA (OSB-CoA).</text>
</comment>
<gene>
    <name evidence="5" type="primary">menE</name>
    <name evidence="8" type="ORF">KP78_37720</name>
</gene>
<protein>
    <recommendedName>
        <fullName evidence="5">2-succinylbenzoate--CoA ligase</fullName>
        <ecNumber evidence="5">6.2.1.26</ecNumber>
    </recommendedName>
    <alternativeName>
        <fullName evidence="5">o-succinylbenzoyl-CoA synthetase</fullName>
        <shortName evidence="5">OSB-CoA synthetase</shortName>
    </alternativeName>
</protein>